<dbReference type="Proteomes" id="UP000823906">
    <property type="component" value="Unassembled WGS sequence"/>
</dbReference>
<organism evidence="2 3">
    <name type="scientific">Candidatus Faecalibacterium faecigallinarum</name>
    <dbReference type="NCBI Taxonomy" id="2838577"/>
    <lineage>
        <taxon>Bacteria</taxon>
        <taxon>Bacillati</taxon>
        <taxon>Bacillota</taxon>
        <taxon>Clostridia</taxon>
        <taxon>Eubacteriales</taxon>
        <taxon>Oscillospiraceae</taxon>
        <taxon>Faecalibacterium</taxon>
    </lineage>
</organism>
<evidence type="ECO:0000313" key="2">
    <source>
        <dbReference type="EMBL" id="HJC45363.1"/>
    </source>
</evidence>
<sequence>MKQVSIYVPVQITASDFRTFALFDTFQRKKLWRRPALFIAIMEVSAVLCYSRYPQEGSLLLGTILAVLGLALPLIWYLSYEHSLHTQAKKMGLLKGPRRAYTLVFQDSGIQVSSDQGKTYSPLSWSQVTQVYRRGSITYLYVGDHAYLLPHSQVQEGIDALWSLLGRHLSAGQMIASKSAA</sequence>
<reference evidence="2" key="1">
    <citation type="journal article" date="2021" name="PeerJ">
        <title>Extensive microbial diversity within the chicken gut microbiome revealed by metagenomics and culture.</title>
        <authorList>
            <person name="Gilroy R."/>
            <person name="Ravi A."/>
            <person name="Getino M."/>
            <person name="Pursley I."/>
            <person name="Horton D.L."/>
            <person name="Alikhan N.F."/>
            <person name="Baker D."/>
            <person name="Gharbi K."/>
            <person name="Hall N."/>
            <person name="Watson M."/>
            <person name="Adriaenssens E.M."/>
            <person name="Foster-Nyarko E."/>
            <person name="Jarju S."/>
            <person name="Secka A."/>
            <person name="Antonio M."/>
            <person name="Oren A."/>
            <person name="Chaudhuri R.R."/>
            <person name="La Ragione R."/>
            <person name="Hildebrand F."/>
            <person name="Pallen M.J."/>
        </authorList>
    </citation>
    <scope>NUCLEOTIDE SEQUENCE</scope>
    <source>
        <strain evidence="2">ChiSjej5B23-2810</strain>
    </source>
</reference>
<proteinExistence type="predicted"/>
<evidence type="ECO:0000256" key="1">
    <source>
        <dbReference type="SAM" id="Phobius"/>
    </source>
</evidence>
<protein>
    <submittedName>
        <fullName evidence="2">YcxB family protein</fullName>
    </submittedName>
</protein>
<keyword evidence="1" id="KW-1133">Transmembrane helix</keyword>
<dbReference type="AlphaFoldDB" id="A0A9D2PAJ5"/>
<name>A0A9D2PAJ5_9FIRM</name>
<keyword evidence="1" id="KW-0812">Transmembrane</keyword>
<accession>A0A9D2PAJ5</accession>
<reference evidence="2" key="2">
    <citation type="submission" date="2021-04" db="EMBL/GenBank/DDBJ databases">
        <authorList>
            <person name="Gilroy R."/>
        </authorList>
    </citation>
    <scope>NUCLEOTIDE SEQUENCE</scope>
    <source>
        <strain evidence="2">ChiSjej5B23-2810</strain>
    </source>
</reference>
<feature type="transmembrane region" description="Helical" evidence="1">
    <location>
        <begin position="36"/>
        <end position="53"/>
    </location>
</feature>
<gene>
    <name evidence="2" type="ORF">H9703_04400</name>
</gene>
<keyword evidence="1" id="KW-0472">Membrane</keyword>
<comment type="caution">
    <text evidence="2">The sequence shown here is derived from an EMBL/GenBank/DDBJ whole genome shotgun (WGS) entry which is preliminary data.</text>
</comment>
<evidence type="ECO:0000313" key="3">
    <source>
        <dbReference type="Proteomes" id="UP000823906"/>
    </source>
</evidence>
<feature type="transmembrane region" description="Helical" evidence="1">
    <location>
        <begin position="59"/>
        <end position="80"/>
    </location>
</feature>
<dbReference type="EMBL" id="DWWN01000033">
    <property type="protein sequence ID" value="HJC45363.1"/>
    <property type="molecule type" value="Genomic_DNA"/>
</dbReference>